<evidence type="ECO:0000256" key="4">
    <source>
        <dbReference type="ARBA" id="ARBA00022763"/>
    </source>
</evidence>
<dbReference type="Gene3D" id="3.90.1680.10">
    <property type="entry name" value="SOS response associated peptidase-like"/>
    <property type="match status" value="1"/>
</dbReference>
<keyword evidence="7" id="KW-0238">DNA-binding</keyword>
<dbReference type="Ensembl" id="ENSATET00000025202.3">
    <property type="protein sequence ID" value="ENSATEP00000024803.1"/>
    <property type="gene ID" value="ENSATEG00000017223.3"/>
</dbReference>
<evidence type="ECO:0000256" key="13">
    <source>
        <dbReference type="SAM" id="MobiDB-lite"/>
    </source>
</evidence>
<dbReference type="GO" id="GO:0106300">
    <property type="term" value="P:protein-DNA covalent cross-linking repair"/>
    <property type="evidence" value="ECO:0007669"/>
    <property type="project" value="InterPro"/>
</dbReference>
<evidence type="ECO:0000256" key="11">
    <source>
        <dbReference type="ARBA" id="ARBA00031130"/>
    </source>
</evidence>
<feature type="region of interest" description="Disordered" evidence="13">
    <location>
        <begin position="287"/>
        <end position="359"/>
    </location>
</feature>
<dbReference type="GO" id="GO:0003697">
    <property type="term" value="F:single-stranded DNA binding"/>
    <property type="evidence" value="ECO:0007669"/>
    <property type="project" value="InterPro"/>
</dbReference>
<evidence type="ECO:0000313" key="14">
    <source>
        <dbReference type="Ensembl" id="ENSATEP00000024803.1"/>
    </source>
</evidence>
<keyword evidence="4" id="KW-0227">DNA damage</keyword>
<dbReference type="GO" id="GO:0006508">
    <property type="term" value="P:proteolysis"/>
    <property type="evidence" value="ECO:0007669"/>
    <property type="project" value="UniProtKB-KW"/>
</dbReference>
<dbReference type="Pfam" id="PF02586">
    <property type="entry name" value="SRAP"/>
    <property type="match status" value="1"/>
</dbReference>
<dbReference type="RefSeq" id="XP_026204560.1">
    <property type="nucleotide sequence ID" value="XM_026348775.1"/>
</dbReference>
<reference evidence="14" key="1">
    <citation type="submission" date="2021-04" db="EMBL/GenBank/DDBJ databases">
        <authorList>
            <consortium name="Wellcome Sanger Institute Data Sharing"/>
        </authorList>
    </citation>
    <scope>NUCLEOTIDE SEQUENCE [LARGE SCALE GENOMIC DNA]</scope>
</reference>
<evidence type="ECO:0000256" key="7">
    <source>
        <dbReference type="ARBA" id="ARBA00023125"/>
    </source>
</evidence>
<dbReference type="GeneID" id="113154522"/>
<keyword evidence="8" id="KW-0456">Lyase</keyword>
<keyword evidence="15" id="KW-1185">Reference proteome</keyword>
<name>A0A3Q1J3M7_ANATE</name>
<dbReference type="EC" id="3.4.-.-" evidence="12"/>
<dbReference type="PANTHER" id="PTHR13604:SF0">
    <property type="entry name" value="ABASIC SITE PROCESSING PROTEIN HMCES"/>
    <property type="match status" value="1"/>
</dbReference>
<keyword evidence="5 12" id="KW-0378">Hydrolase</keyword>
<evidence type="ECO:0000256" key="10">
    <source>
        <dbReference type="ARBA" id="ARBA00030898"/>
    </source>
</evidence>
<evidence type="ECO:0000256" key="8">
    <source>
        <dbReference type="ARBA" id="ARBA00023239"/>
    </source>
</evidence>
<feature type="region of interest" description="Disordered" evidence="13">
    <location>
        <begin position="25"/>
        <end position="51"/>
    </location>
</feature>
<organism evidence="14 15">
    <name type="scientific">Anabas testudineus</name>
    <name type="common">Climbing perch</name>
    <name type="synonym">Anthias testudineus</name>
    <dbReference type="NCBI Taxonomy" id="64144"/>
    <lineage>
        <taxon>Eukaryota</taxon>
        <taxon>Metazoa</taxon>
        <taxon>Chordata</taxon>
        <taxon>Craniata</taxon>
        <taxon>Vertebrata</taxon>
        <taxon>Euteleostomi</taxon>
        <taxon>Actinopterygii</taxon>
        <taxon>Neopterygii</taxon>
        <taxon>Teleostei</taxon>
        <taxon>Neoteleostei</taxon>
        <taxon>Acanthomorphata</taxon>
        <taxon>Anabantaria</taxon>
        <taxon>Anabantiformes</taxon>
        <taxon>Anabantoidei</taxon>
        <taxon>Anabantidae</taxon>
        <taxon>Anabas</taxon>
    </lineage>
</organism>
<dbReference type="GO" id="GO:0016829">
    <property type="term" value="F:lyase activity"/>
    <property type="evidence" value="ECO:0007669"/>
    <property type="project" value="UniProtKB-KW"/>
</dbReference>
<evidence type="ECO:0000313" key="15">
    <source>
        <dbReference type="Proteomes" id="UP000265040"/>
    </source>
</evidence>
<dbReference type="Proteomes" id="UP000265040">
    <property type="component" value="Chromosome 5"/>
</dbReference>
<feature type="compositionally biased region" description="Basic and acidic residues" evidence="13">
    <location>
        <begin position="31"/>
        <end position="41"/>
    </location>
</feature>
<evidence type="ECO:0000256" key="5">
    <source>
        <dbReference type="ARBA" id="ARBA00022801"/>
    </source>
</evidence>
<accession>A0A3Q1J3M7</accession>
<dbReference type="AlphaFoldDB" id="A0A3Q1J3M7"/>
<comment type="similarity">
    <text evidence="1 12">Belongs to the SOS response-associated peptidase family.</text>
</comment>
<evidence type="ECO:0000256" key="6">
    <source>
        <dbReference type="ARBA" id="ARBA00023124"/>
    </source>
</evidence>
<protein>
    <recommendedName>
        <fullName evidence="2 12">Abasic site processing protein HMCES</fullName>
        <shortName evidence="12">ES cell-specific 5hmC-binding protein</shortName>
        <ecNumber evidence="12">3.4.-.-</ecNumber>
    </recommendedName>
    <alternativeName>
        <fullName evidence="9 12">Embryonic stem cell-specific 5-hydroxymethylcytosine-binding protein</fullName>
    </alternativeName>
    <alternativeName>
        <fullName evidence="10 12">Peptidase HMCES</fullName>
    </alternativeName>
    <alternativeName>
        <fullName evidence="11 12">SRAP domain-containing protein 1</fullName>
    </alternativeName>
</protein>
<comment type="function">
    <text evidence="12">Sensor of abasic sites in single-stranded DNA (ssDNA) required to preserve genome integrity by promoting error-free repair of abasic sites. Acts as an enzyme that recognizes and binds abasic sites in ssDNA at replication forks and chemically modifies the lesion by forming a covalent cross-link with DNA: forms a stable thiazolidine linkage between a ring-opened abasic site and the alpha-amino and sulfhydryl substituents of its N-terminal catalytic cysteine residue. The HMCES DNA-protein cross-link is then either reversed or degraded. HMCES is able to catalyze the reversal of its thiazolidine cross-link and cycle between a cross-link and a non-cross-linked state depending on DNA context: mediates self-reversal of the thiazolidine cross-link in double stranded DNA, allowing APEX1 to initiate downstream repair of abasic sites. The HMCES DNA-protein cross-link can also be degraded by the SPRTN metalloprotease following unfolding by the BRIP1/FANCJ helicase. Acts as a protease: mediates autocatalytic processing of its N-terminal methionine in order to expose the catalytic cysteine.</text>
</comment>
<dbReference type="OMA" id="SYNKGPQ"/>
<dbReference type="SUPFAM" id="SSF143081">
    <property type="entry name" value="BB1717-like"/>
    <property type="match status" value="1"/>
</dbReference>
<evidence type="ECO:0000256" key="3">
    <source>
        <dbReference type="ARBA" id="ARBA00022670"/>
    </source>
</evidence>
<feature type="compositionally biased region" description="Basic and acidic residues" evidence="13">
    <location>
        <begin position="319"/>
        <end position="339"/>
    </location>
</feature>
<reference evidence="14" key="2">
    <citation type="submission" date="2025-08" db="UniProtKB">
        <authorList>
            <consortium name="Ensembl"/>
        </authorList>
    </citation>
    <scope>IDENTIFICATION</scope>
</reference>
<sequence length="359" mass="40993">MCGRTACTLAPDELSRACAFRNRRGQRRQPRWRDGDEDKYRPSYNRSPQSMSPVLLSQRHFDKNAPVDERVLACMRWGLIPAWFKENDPSKMQYSTSNCRSENIMVKKSYKDPLLKGQRCVILADGFYEWKRQNTEKQPFFIYFPQGSRQQKTEDQSDLTASVSNKKKSGCPSKKASSGLTEEEDPIEWTGWRLLTMAGLFDCWIPPGGGEPLYTYTVITVNASPNLQSIHGRMPAILDGEEEVRKWLDYGEVHSPDALKLLQSKNILTFHPVSSVVNNSRNNFPKCIEPLDLNSKKEPKSTAGSKMMVGWLKSSTPSKRKEPNPCESKERESKAETRHKAPGALQQWLQGSNKKRRTN</sequence>
<dbReference type="InterPro" id="IPR036590">
    <property type="entry name" value="SRAP-like"/>
</dbReference>
<gene>
    <name evidence="14" type="primary">HMCES</name>
</gene>
<dbReference type="InParanoid" id="A0A3Q1J3M7"/>
<evidence type="ECO:0000256" key="9">
    <source>
        <dbReference type="ARBA" id="ARBA00030390"/>
    </source>
</evidence>
<evidence type="ECO:0000256" key="2">
    <source>
        <dbReference type="ARBA" id="ARBA00015888"/>
    </source>
</evidence>
<dbReference type="GeneTree" id="ENSGT00390000018439"/>
<feature type="region of interest" description="Disordered" evidence="13">
    <location>
        <begin position="153"/>
        <end position="182"/>
    </location>
</feature>
<dbReference type="GO" id="GO:0008233">
    <property type="term" value="F:peptidase activity"/>
    <property type="evidence" value="ECO:0007669"/>
    <property type="project" value="UniProtKB-KW"/>
</dbReference>
<evidence type="ECO:0000256" key="12">
    <source>
        <dbReference type="RuleBase" id="RU364100"/>
    </source>
</evidence>
<dbReference type="PANTHER" id="PTHR13604">
    <property type="entry name" value="DC12-RELATED"/>
    <property type="match status" value="1"/>
</dbReference>
<dbReference type="InterPro" id="IPR003738">
    <property type="entry name" value="SRAP"/>
</dbReference>
<dbReference type="OrthoDB" id="2111841at2759"/>
<proteinExistence type="inferred from homology"/>
<reference evidence="14" key="3">
    <citation type="submission" date="2025-09" db="UniProtKB">
        <authorList>
            <consortium name="Ensembl"/>
        </authorList>
    </citation>
    <scope>IDENTIFICATION</scope>
</reference>
<evidence type="ECO:0000256" key="1">
    <source>
        <dbReference type="ARBA" id="ARBA00008136"/>
    </source>
</evidence>
<keyword evidence="3 12" id="KW-0645">Protease</keyword>
<keyword evidence="6" id="KW-0190">Covalent protein-DNA linkage</keyword>
<dbReference type="STRING" id="64144.ENSATEP00000024803"/>